<dbReference type="PANTHER" id="PTHR43685:SF2">
    <property type="entry name" value="GLYCOSYLTRANSFERASE 2-LIKE DOMAIN-CONTAINING PROTEIN"/>
    <property type="match status" value="1"/>
</dbReference>
<dbReference type="SUPFAM" id="SSF53448">
    <property type="entry name" value="Nucleotide-diphospho-sugar transferases"/>
    <property type="match status" value="1"/>
</dbReference>
<protein>
    <submittedName>
        <fullName evidence="2">Glycosyltransferase</fullName>
    </submittedName>
</protein>
<accession>A0ABR6VPZ7</accession>
<sequence length="301" mass="34306">MIPVYNCAAYLPETLESVLNQGFSAAEMQIEVIDDASTDADIADLVRRMGQGRVTYYRQPQNVGSLRNFETCLNRATGTLVHLLHGDDRVLPGFYQKMGNLFQKYPTAGAALCRFRYVNEAGRWLYDQTLEMPQDGVLDNWLLRAAVRNPSQYAATVVKREVYEKLGGFYGLTYGEDWEMWARIAKHYPVAYTPELLADYRKHFSSISSSKFLTGQNSGDMLQVMEMIQALLPPEHRKEVLQKSKKFYAHYGIRVANQVWHSARHKEGVKAQIRYALGMHLDAPLLWGIAKVYVKVALNIT</sequence>
<name>A0ABR6VPZ7_9BACT</name>
<reference evidence="2 3" key="1">
    <citation type="journal article" date="2019" name="Int. J. Syst. Evol. Microbiol.">
        <title>Rufibacter sediminis sp. nov., isolated from freshwater lake sediment.</title>
        <authorList>
            <person name="Qu J.H."/>
            <person name="Zhang L.J."/>
            <person name="Fu Y.H."/>
            <person name="Li H.F."/>
        </authorList>
    </citation>
    <scope>NUCLEOTIDE SEQUENCE [LARGE SCALE GENOMIC DNA]</scope>
    <source>
        <strain evidence="2 3">H-1</strain>
    </source>
</reference>
<proteinExistence type="predicted"/>
<dbReference type="Gene3D" id="3.90.550.10">
    <property type="entry name" value="Spore Coat Polysaccharide Biosynthesis Protein SpsA, Chain A"/>
    <property type="match status" value="1"/>
</dbReference>
<organism evidence="2 3">
    <name type="scientific">Rufibacter sediminis</name>
    <dbReference type="NCBI Taxonomy" id="2762756"/>
    <lineage>
        <taxon>Bacteria</taxon>
        <taxon>Pseudomonadati</taxon>
        <taxon>Bacteroidota</taxon>
        <taxon>Cytophagia</taxon>
        <taxon>Cytophagales</taxon>
        <taxon>Hymenobacteraceae</taxon>
        <taxon>Rufibacter</taxon>
    </lineage>
</organism>
<evidence type="ECO:0000313" key="2">
    <source>
        <dbReference type="EMBL" id="MBC3539270.1"/>
    </source>
</evidence>
<comment type="caution">
    <text evidence="2">The sequence shown here is derived from an EMBL/GenBank/DDBJ whole genome shotgun (WGS) entry which is preliminary data.</text>
</comment>
<dbReference type="InterPro" id="IPR001173">
    <property type="entry name" value="Glyco_trans_2-like"/>
</dbReference>
<keyword evidence="3" id="KW-1185">Reference proteome</keyword>
<evidence type="ECO:0000313" key="3">
    <source>
        <dbReference type="Proteomes" id="UP000659698"/>
    </source>
</evidence>
<dbReference type="Pfam" id="PF00535">
    <property type="entry name" value="Glycos_transf_2"/>
    <property type="match status" value="1"/>
</dbReference>
<dbReference type="PANTHER" id="PTHR43685">
    <property type="entry name" value="GLYCOSYLTRANSFERASE"/>
    <property type="match status" value="1"/>
</dbReference>
<dbReference type="EMBL" id="JACOAF010000018">
    <property type="protein sequence ID" value="MBC3539270.1"/>
    <property type="molecule type" value="Genomic_DNA"/>
</dbReference>
<gene>
    <name evidence="2" type="ORF">H7U12_06230</name>
</gene>
<dbReference type="InterPro" id="IPR029044">
    <property type="entry name" value="Nucleotide-diphossugar_trans"/>
</dbReference>
<feature type="domain" description="Glycosyltransferase 2-like" evidence="1">
    <location>
        <begin position="2"/>
        <end position="131"/>
    </location>
</feature>
<evidence type="ECO:0000259" key="1">
    <source>
        <dbReference type="Pfam" id="PF00535"/>
    </source>
</evidence>
<dbReference type="InterPro" id="IPR050834">
    <property type="entry name" value="Glycosyltransf_2"/>
</dbReference>
<dbReference type="Proteomes" id="UP000659698">
    <property type="component" value="Unassembled WGS sequence"/>
</dbReference>